<reference evidence="2 3" key="1">
    <citation type="submission" date="2020-06" db="EMBL/GenBank/DDBJ databases">
        <authorList>
            <person name="Li R."/>
            <person name="Bekaert M."/>
        </authorList>
    </citation>
    <scope>NUCLEOTIDE SEQUENCE [LARGE SCALE GENOMIC DNA]</scope>
    <source>
        <strain evidence="3">wild</strain>
    </source>
</reference>
<evidence type="ECO:0000259" key="1">
    <source>
        <dbReference type="Pfam" id="PF12248"/>
    </source>
</evidence>
<dbReference type="Proteomes" id="UP000507470">
    <property type="component" value="Unassembled WGS sequence"/>
</dbReference>
<name>A0A6J8ALK6_MYTCO</name>
<protein>
    <recommendedName>
        <fullName evidence="1">Farnesoic acid O-methyl transferase domain-containing protein</fullName>
    </recommendedName>
</protein>
<dbReference type="AlphaFoldDB" id="A0A6J8ALK6"/>
<organism evidence="2 3">
    <name type="scientific">Mytilus coruscus</name>
    <name type="common">Sea mussel</name>
    <dbReference type="NCBI Taxonomy" id="42192"/>
    <lineage>
        <taxon>Eukaryota</taxon>
        <taxon>Metazoa</taxon>
        <taxon>Spiralia</taxon>
        <taxon>Lophotrochozoa</taxon>
        <taxon>Mollusca</taxon>
        <taxon>Bivalvia</taxon>
        <taxon>Autobranchia</taxon>
        <taxon>Pteriomorphia</taxon>
        <taxon>Mytilida</taxon>
        <taxon>Mytiloidea</taxon>
        <taxon>Mytilidae</taxon>
        <taxon>Mytilinae</taxon>
        <taxon>Mytilus</taxon>
    </lineage>
</organism>
<dbReference type="InterPro" id="IPR022041">
    <property type="entry name" value="Methyltransf_FA"/>
</dbReference>
<accession>A0A6J8ALK6</accession>
<evidence type="ECO:0000313" key="2">
    <source>
        <dbReference type="EMBL" id="CAC5368576.1"/>
    </source>
</evidence>
<evidence type="ECO:0000313" key="3">
    <source>
        <dbReference type="Proteomes" id="UP000507470"/>
    </source>
</evidence>
<sequence>MQGQFQDEGTEIVTLERSVLLELIKVNNITQQCNLKFSLSNAMLLVNVTVTLVLWTNLGFTAAEIFVTTDGATNNILLADIGAFRNEDKYLIFSVKGCRDAMFILSSHTKVEPPYYHIIIGGYDNKKSILARQIQEYKLLKEYLSSEMGCSIYKTFWISWERGIIEVGRGNVIGYNVFLSAVNHCPFAIKNIEISTGKDGATVDWTFVPNSANQTITSLQNSPIMSRKLYRLAKDCPTFKQIRSMKTYSNVECGSECLAEKDCCGFRYYKTSGLCEIVSDISTANIVTSYHKKRM</sequence>
<dbReference type="OrthoDB" id="7445908at2759"/>
<dbReference type="Pfam" id="PF12248">
    <property type="entry name" value="Methyltransf_FA"/>
    <property type="match status" value="1"/>
</dbReference>
<feature type="domain" description="Farnesoic acid O-methyl transferase" evidence="1">
    <location>
        <begin position="85"/>
        <end position="207"/>
    </location>
</feature>
<proteinExistence type="predicted"/>
<gene>
    <name evidence="2" type="ORF">MCOR_8077</name>
</gene>
<keyword evidence="3" id="KW-1185">Reference proteome</keyword>
<dbReference type="EMBL" id="CACVKT020001493">
    <property type="protein sequence ID" value="CAC5368576.1"/>
    <property type="molecule type" value="Genomic_DNA"/>
</dbReference>